<dbReference type="PANTHER" id="PTHR11795">
    <property type="entry name" value="BRANCHED-CHAIN AMINO ACID TRANSPORT SYSTEM PERMEASE PROTEIN LIVH"/>
    <property type="match status" value="1"/>
</dbReference>
<keyword evidence="3" id="KW-1003">Cell membrane</keyword>
<evidence type="ECO:0000256" key="8">
    <source>
        <dbReference type="ARBA" id="ARBA00037998"/>
    </source>
</evidence>
<feature type="transmembrane region" description="Helical" evidence="9">
    <location>
        <begin position="195"/>
        <end position="219"/>
    </location>
</feature>
<dbReference type="InterPro" id="IPR001851">
    <property type="entry name" value="ABC_transp_permease"/>
</dbReference>
<evidence type="ECO:0000313" key="11">
    <source>
        <dbReference type="Proteomes" id="UP000321201"/>
    </source>
</evidence>
<dbReference type="GO" id="GO:0022857">
    <property type="term" value="F:transmembrane transporter activity"/>
    <property type="evidence" value="ECO:0007669"/>
    <property type="project" value="InterPro"/>
</dbReference>
<feature type="transmembrane region" description="Helical" evidence="9">
    <location>
        <begin position="12"/>
        <end position="38"/>
    </location>
</feature>
<dbReference type="RefSeq" id="WP_147800282.1">
    <property type="nucleotide sequence ID" value="NZ_VPFL01000015.1"/>
</dbReference>
<dbReference type="EMBL" id="VPFL01000015">
    <property type="protein sequence ID" value="TXF11266.1"/>
    <property type="molecule type" value="Genomic_DNA"/>
</dbReference>
<dbReference type="Proteomes" id="UP000321201">
    <property type="component" value="Unassembled WGS sequence"/>
</dbReference>
<evidence type="ECO:0000256" key="3">
    <source>
        <dbReference type="ARBA" id="ARBA00022475"/>
    </source>
</evidence>
<proteinExistence type="inferred from homology"/>
<evidence type="ECO:0000256" key="9">
    <source>
        <dbReference type="SAM" id="Phobius"/>
    </source>
</evidence>
<dbReference type="InterPro" id="IPR052157">
    <property type="entry name" value="BCAA_transport_permease"/>
</dbReference>
<dbReference type="Pfam" id="PF02653">
    <property type="entry name" value="BPD_transp_2"/>
    <property type="match status" value="1"/>
</dbReference>
<evidence type="ECO:0000256" key="2">
    <source>
        <dbReference type="ARBA" id="ARBA00022448"/>
    </source>
</evidence>
<keyword evidence="2" id="KW-0813">Transport</keyword>
<gene>
    <name evidence="10" type="ORF">FR698_11160</name>
</gene>
<feature type="transmembrane region" description="Helical" evidence="9">
    <location>
        <begin position="100"/>
        <end position="117"/>
    </location>
</feature>
<keyword evidence="5" id="KW-0029">Amino-acid transport</keyword>
<keyword evidence="4 9" id="KW-0812">Transmembrane</keyword>
<sequence>MEIFGVPLQALMAQLLIGLINGSFYAILSLGLAIIFGMLNIINFAHGAQYMMGAFCAWIGLTYLGINYWWALLLSPLVVGLTGIIIERAMLQWLYKLDHLYGLLFTFGLALIIEGLFRYQFGISGERYPVPELLAGGMDLGFMFLPNYRAWVVVASLVVCLATWYFIERTKLGAYLRAGTENPKLLQAFGVNVPLVITLTYGFGVALAAFAGVLAAPIFNVNPVMGSNLIIVVFAVVVIGGMGSILGSIVTGLGLGLIEGLTKVYYPEASAVVVFVIMAIVLLTRPAGLFGKER</sequence>
<comment type="caution">
    <text evidence="10">The sequence shown here is derived from an EMBL/GenBank/DDBJ whole genome shotgun (WGS) entry which is preliminary data.</text>
</comment>
<keyword evidence="6 9" id="KW-1133">Transmembrane helix</keyword>
<organism evidence="10 11">
    <name type="scientific">Pelomicrobium methylotrophicum</name>
    <dbReference type="NCBI Taxonomy" id="2602750"/>
    <lineage>
        <taxon>Bacteria</taxon>
        <taxon>Pseudomonadati</taxon>
        <taxon>Pseudomonadota</taxon>
        <taxon>Hydrogenophilia</taxon>
        <taxon>Hydrogenophilia incertae sedis</taxon>
        <taxon>Pelomicrobium</taxon>
    </lineage>
</organism>
<feature type="transmembrane region" description="Helical" evidence="9">
    <location>
        <begin position="231"/>
        <end position="258"/>
    </location>
</feature>
<evidence type="ECO:0000256" key="4">
    <source>
        <dbReference type="ARBA" id="ARBA00022692"/>
    </source>
</evidence>
<feature type="transmembrane region" description="Helical" evidence="9">
    <location>
        <begin position="148"/>
        <end position="167"/>
    </location>
</feature>
<dbReference type="GO" id="GO:0006865">
    <property type="term" value="P:amino acid transport"/>
    <property type="evidence" value="ECO:0007669"/>
    <property type="project" value="UniProtKB-KW"/>
</dbReference>
<dbReference type="OrthoDB" id="9807115at2"/>
<evidence type="ECO:0000256" key="1">
    <source>
        <dbReference type="ARBA" id="ARBA00004651"/>
    </source>
</evidence>
<feature type="transmembrane region" description="Helical" evidence="9">
    <location>
        <begin position="264"/>
        <end position="284"/>
    </location>
</feature>
<evidence type="ECO:0000256" key="5">
    <source>
        <dbReference type="ARBA" id="ARBA00022970"/>
    </source>
</evidence>
<comment type="similarity">
    <text evidence="8">Belongs to the binding-protein-dependent transport system permease family. LivHM subfamily.</text>
</comment>
<protein>
    <submittedName>
        <fullName evidence="10">Branched-chain amino acid ABC transporter permease</fullName>
    </submittedName>
</protein>
<accession>A0A5C7ERI9</accession>
<keyword evidence="11" id="KW-1185">Reference proteome</keyword>
<dbReference type="AlphaFoldDB" id="A0A5C7ERI9"/>
<evidence type="ECO:0000256" key="6">
    <source>
        <dbReference type="ARBA" id="ARBA00022989"/>
    </source>
</evidence>
<evidence type="ECO:0000313" key="10">
    <source>
        <dbReference type="EMBL" id="TXF11266.1"/>
    </source>
</evidence>
<dbReference type="PANTHER" id="PTHR11795:SF442">
    <property type="entry name" value="ABC TRANSPORTER ATP-BINDING PROTEIN"/>
    <property type="match status" value="1"/>
</dbReference>
<reference evidence="10 11" key="1">
    <citation type="submission" date="2019-08" db="EMBL/GenBank/DDBJ databases">
        <title>Pelomicrobium methylotrophicum gen. nov., sp. nov. a moderately thermophilic, facultatively anaerobic, lithoautotrophic and methylotrophic bacterium isolated from a terrestrial mud volcano.</title>
        <authorList>
            <person name="Slobodkina G.B."/>
            <person name="Merkel A.Y."/>
            <person name="Slobodkin A.I."/>
        </authorList>
    </citation>
    <scope>NUCLEOTIDE SEQUENCE [LARGE SCALE GENOMIC DNA]</scope>
    <source>
        <strain evidence="10 11">SM250</strain>
    </source>
</reference>
<name>A0A5C7ERI9_9PROT</name>
<dbReference type="InParanoid" id="A0A5C7ERI9"/>
<keyword evidence="7 9" id="KW-0472">Membrane</keyword>
<dbReference type="GO" id="GO:0005886">
    <property type="term" value="C:plasma membrane"/>
    <property type="evidence" value="ECO:0007669"/>
    <property type="project" value="UniProtKB-SubCell"/>
</dbReference>
<feature type="transmembrane region" description="Helical" evidence="9">
    <location>
        <begin position="50"/>
        <end position="71"/>
    </location>
</feature>
<comment type="subcellular location">
    <subcellularLocation>
        <location evidence="1">Cell membrane</location>
        <topology evidence="1">Multi-pass membrane protein</topology>
    </subcellularLocation>
</comment>
<dbReference type="CDD" id="cd06582">
    <property type="entry name" value="TM_PBP1_LivH_like"/>
    <property type="match status" value="1"/>
</dbReference>
<evidence type="ECO:0000256" key="7">
    <source>
        <dbReference type="ARBA" id="ARBA00023136"/>
    </source>
</evidence>